<evidence type="ECO:0000313" key="13">
    <source>
        <dbReference type="EMBL" id="MFC7581189.1"/>
    </source>
</evidence>
<keyword evidence="11" id="KW-0175">Coiled coil</keyword>
<gene>
    <name evidence="13" type="ORF">ACFQWG_08260</name>
</gene>
<dbReference type="Gene3D" id="1.10.287.1700">
    <property type="match status" value="1"/>
</dbReference>
<keyword evidence="6" id="KW-0145">Chemotaxis</keyword>
<keyword evidence="13" id="KW-0282">Flagellum</keyword>
<name>A0ABW2SM35_9ACTO</name>
<evidence type="ECO:0000256" key="5">
    <source>
        <dbReference type="ARBA" id="ARBA00022475"/>
    </source>
</evidence>
<feature type="compositionally biased region" description="Basic and acidic residues" evidence="12">
    <location>
        <begin position="77"/>
        <end position="90"/>
    </location>
</feature>
<evidence type="ECO:0000256" key="2">
    <source>
        <dbReference type="ARBA" id="ARBA00010004"/>
    </source>
</evidence>
<keyword evidence="7" id="KW-1005">Bacterial flagellum biogenesis</keyword>
<feature type="region of interest" description="Disordered" evidence="12">
    <location>
        <begin position="73"/>
        <end position="127"/>
    </location>
</feature>
<evidence type="ECO:0000256" key="11">
    <source>
        <dbReference type="SAM" id="Coils"/>
    </source>
</evidence>
<organism evidence="13 14">
    <name type="scientific">Schaalia naturae</name>
    <dbReference type="NCBI Taxonomy" id="635203"/>
    <lineage>
        <taxon>Bacteria</taxon>
        <taxon>Bacillati</taxon>
        <taxon>Actinomycetota</taxon>
        <taxon>Actinomycetes</taxon>
        <taxon>Actinomycetales</taxon>
        <taxon>Actinomycetaceae</taxon>
        <taxon>Schaalia</taxon>
    </lineage>
</organism>
<evidence type="ECO:0000256" key="12">
    <source>
        <dbReference type="SAM" id="MobiDB-lite"/>
    </source>
</evidence>
<comment type="similarity">
    <text evidence="2">Belongs to the FliJ family.</text>
</comment>
<keyword evidence="13" id="KW-0969">Cilium</keyword>
<protein>
    <recommendedName>
        <fullName evidence="3">Flagellar FliJ protein</fullName>
    </recommendedName>
</protein>
<evidence type="ECO:0000313" key="14">
    <source>
        <dbReference type="Proteomes" id="UP001596527"/>
    </source>
</evidence>
<sequence length="144" mass="16155">MTTFRLGGLLRVRKFEEDRAAVELAARTIERQEAEERVAAAQRALSDQDLDGSAGAQEWRLATLCRVAATSSLGDARTARAQREKEHAEAKGQWSEARMRATSLGKLAEEHMRRERHEEARREQASLDEIAIRSATLREEGEPA</sequence>
<keyword evidence="10" id="KW-1006">Bacterial flagellum protein export</keyword>
<evidence type="ECO:0000256" key="9">
    <source>
        <dbReference type="ARBA" id="ARBA00023136"/>
    </source>
</evidence>
<dbReference type="EMBL" id="JBHTEF010000001">
    <property type="protein sequence ID" value="MFC7581189.1"/>
    <property type="molecule type" value="Genomic_DNA"/>
</dbReference>
<keyword evidence="5" id="KW-1003">Cell membrane</keyword>
<evidence type="ECO:0000256" key="3">
    <source>
        <dbReference type="ARBA" id="ARBA00020392"/>
    </source>
</evidence>
<keyword evidence="13" id="KW-0966">Cell projection</keyword>
<dbReference type="RefSeq" id="WP_380974233.1">
    <property type="nucleotide sequence ID" value="NZ_JBHTEF010000001.1"/>
</dbReference>
<comment type="subcellular location">
    <subcellularLocation>
        <location evidence="1">Cell membrane</location>
        <topology evidence="1">Peripheral membrane protein</topology>
        <orientation evidence="1">Cytoplasmic side</orientation>
    </subcellularLocation>
</comment>
<evidence type="ECO:0000256" key="1">
    <source>
        <dbReference type="ARBA" id="ARBA00004413"/>
    </source>
</evidence>
<dbReference type="InterPro" id="IPR053716">
    <property type="entry name" value="Flag_assembly_chemotaxis_eff"/>
</dbReference>
<feature type="coiled-coil region" evidence="11">
    <location>
        <begin position="12"/>
        <end position="51"/>
    </location>
</feature>
<keyword evidence="14" id="KW-1185">Reference proteome</keyword>
<evidence type="ECO:0000256" key="4">
    <source>
        <dbReference type="ARBA" id="ARBA00022448"/>
    </source>
</evidence>
<keyword evidence="9" id="KW-0472">Membrane</keyword>
<keyword evidence="8" id="KW-0653">Protein transport</keyword>
<comment type="caution">
    <text evidence="13">The sequence shown here is derived from an EMBL/GenBank/DDBJ whole genome shotgun (WGS) entry which is preliminary data.</text>
</comment>
<evidence type="ECO:0000256" key="7">
    <source>
        <dbReference type="ARBA" id="ARBA00022795"/>
    </source>
</evidence>
<feature type="compositionally biased region" description="Basic and acidic residues" evidence="12">
    <location>
        <begin position="107"/>
        <end position="125"/>
    </location>
</feature>
<dbReference type="Proteomes" id="UP001596527">
    <property type="component" value="Unassembled WGS sequence"/>
</dbReference>
<dbReference type="Pfam" id="PF02050">
    <property type="entry name" value="FliJ"/>
    <property type="match status" value="1"/>
</dbReference>
<reference evidence="14" key="1">
    <citation type="journal article" date="2019" name="Int. J. Syst. Evol. Microbiol.">
        <title>The Global Catalogue of Microorganisms (GCM) 10K type strain sequencing project: providing services to taxonomists for standard genome sequencing and annotation.</title>
        <authorList>
            <consortium name="The Broad Institute Genomics Platform"/>
            <consortium name="The Broad Institute Genome Sequencing Center for Infectious Disease"/>
            <person name="Wu L."/>
            <person name="Ma J."/>
        </authorList>
    </citation>
    <scope>NUCLEOTIDE SEQUENCE [LARGE SCALE GENOMIC DNA]</scope>
    <source>
        <strain evidence="14">CCUG 56698</strain>
    </source>
</reference>
<evidence type="ECO:0000256" key="8">
    <source>
        <dbReference type="ARBA" id="ARBA00022927"/>
    </source>
</evidence>
<evidence type="ECO:0000256" key="6">
    <source>
        <dbReference type="ARBA" id="ARBA00022500"/>
    </source>
</evidence>
<keyword evidence="4" id="KW-0813">Transport</keyword>
<dbReference type="InterPro" id="IPR012823">
    <property type="entry name" value="Flagell_FliJ"/>
</dbReference>
<accession>A0ABW2SM35</accession>
<proteinExistence type="inferred from homology"/>
<evidence type="ECO:0000256" key="10">
    <source>
        <dbReference type="ARBA" id="ARBA00023225"/>
    </source>
</evidence>